<organism evidence="2 3">
    <name type="scientific">Mycena belliarum</name>
    <dbReference type="NCBI Taxonomy" id="1033014"/>
    <lineage>
        <taxon>Eukaryota</taxon>
        <taxon>Fungi</taxon>
        <taxon>Dikarya</taxon>
        <taxon>Basidiomycota</taxon>
        <taxon>Agaricomycotina</taxon>
        <taxon>Agaricomycetes</taxon>
        <taxon>Agaricomycetidae</taxon>
        <taxon>Agaricales</taxon>
        <taxon>Marasmiineae</taxon>
        <taxon>Mycenaceae</taxon>
        <taxon>Mycena</taxon>
    </lineage>
</organism>
<dbReference type="Proteomes" id="UP001222325">
    <property type="component" value="Unassembled WGS sequence"/>
</dbReference>
<evidence type="ECO:0000313" key="2">
    <source>
        <dbReference type="EMBL" id="KAJ7092358.1"/>
    </source>
</evidence>
<gene>
    <name evidence="2" type="ORF">B0H15DRAFT_947919</name>
</gene>
<keyword evidence="3" id="KW-1185">Reference proteome</keyword>
<accession>A0AAD6U7Y6</accession>
<protein>
    <submittedName>
        <fullName evidence="2">Uncharacterized protein</fullName>
    </submittedName>
</protein>
<proteinExistence type="predicted"/>
<dbReference type="EMBL" id="JARJCN010000018">
    <property type="protein sequence ID" value="KAJ7092358.1"/>
    <property type="molecule type" value="Genomic_DNA"/>
</dbReference>
<dbReference type="AlphaFoldDB" id="A0AAD6U7Y6"/>
<comment type="caution">
    <text evidence="2">The sequence shown here is derived from an EMBL/GenBank/DDBJ whole genome shotgun (WGS) entry which is preliminary data.</text>
</comment>
<reference evidence="2" key="1">
    <citation type="submission" date="2023-03" db="EMBL/GenBank/DDBJ databases">
        <title>Massive genome expansion in bonnet fungi (Mycena s.s.) driven by repeated elements and novel gene families across ecological guilds.</title>
        <authorList>
            <consortium name="Lawrence Berkeley National Laboratory"/>
            <person name="Harder C.B."/>
            <person name="Miyauchi S."/>
            <person name="Viragh M."/>
            <person name="Kuo A."/>
            <person name="Thoen E."/>
            <person name="Andreopoulos B."/>
            <person name="Lu D."/>
            <person name="Skrede I."/>
            <person name="Drula E."/>
            <person name="Henrissat B."/>
            <person name="Morin E."/>
            <person name="Kohler A."/>
            <person name="Barry K."/>
            <person name="LaButti K."/>
            <person name="Morin E."/>
            <person name="Salamov A."/>
            <person name="Lipzen A."/>
            <person name="Mereny Z."/>
            <person name="Hegedus B."/>
            <person name="Baldrian P."/>
            <person name="Stursova M."/>
            <person name="Weitz H."/>
            <person name="Taylor A."/>
            <person name="Grigoriev I.V."/>
            <person name="Nagy L.G."/>
            <person name="Martin F."/>
            <person name="Kauserud H."/>
        </authorList>
    </citation>
    <scope>NUCLEOTIDE SEQUENCE</scope>
    <source>
        <strain evidence="2">CBHHK173m</strain>
    </source>
</reference>
<evidence type="ECO:0000313" key="3">
    <source>
        <dbReference type="Proteomes" id="UP001222325"/>
    </source>
</evidence>
<feature type="compositionally biased region" description="Low complexity" evidence="1">
    <location>
        <begin position="32"/>
        <end position="71"/>
    </location>
</feature>
<name>A0AAD6U7Y6_9AGAR</name>
<evidence type="ECO:0000256" key="1">
    <source>
        <dbReference type="SAM" id="MobiDB-lite"/>
    </source>
</evidence>
<sequence>MAIFSGPAAPPPPAPSGPNARRVPSARRPRRALCPAASGAAASASAMPTPQRASASRPRGRRGVPASRSPSQTFPWHGIETLRATPCIAFAQKPNHRGRARRRLIWGQSAPEGGRDHDRARYVSSRRGDPAGPLIREREMKTETGTFPTVSKAQASFVYSGIQLLTSLSTTARCASAVWDARRPTPSVSPP</sequence>
<feature type="region of interest" description="Disordered" evidence="1">
    <location>
        <begin position="1"/>
        <end position="74"/>
    </location>
</feature>